<dbReference type="EMBL" id="BGZK01001939">
    <property type="protein sequence ID" value="GBP88508.1"/>
    <property type="molecule type" value="Genomic_DNA"/>
</dbReference>
<evidence type="ECO:0000256" key="1">
    <source>
        <dbReference type="SAM" id="MobiDB-lite"/>
    </source>
</evidence>
<gene>
    <name evidence="2" type="ORF">EVAR_100660_1</name>
</gene>
<sequence>MLVLSFEGSKGSLPPIRPQHPGPSVFEGILLKSEDSQSTSSAPRQDDGFPCFSRRAPAAGPLSRVTAHLKGRLALSASDKTPDVALSALSQSHRHYASPSKIVH</sequence>
<protein>
    <submittedName>
        <fullName evidence="2">Uncharacterized protein</fullName>
    </submittedName>
</protein>
<dbReference type="AlphaFoldDB" id="A0A4C1ZL58"/>
<name>A0A4C1ZL58_EUMVA</name>
<feature type="region of interest" description="Disordered" evidence="1">
    <location>
        <begin position="1"/>
        <end position="57"/>
    </location>
</feature>
<organism evidence="2 3">
    <name type="scientific">Eumeta variegata</name>
    <name type="common">Bagworm moth</name>
    <name type="synonym">Eumeta japonica</name>
    <dbReference type="NCBI Taxonomy" id="151549"/>
    <lineage>
        <taxon>Eukaryota</taxon>
        <taxon>Metazoa</taxon>
        <taxon>Ecdysozoa</taxon>
        <taxon>Arthropoda</taxon>
        <taxon>Hexapoda</taxon>
        <taxon>Insecta</taxon>
        <taxon>Pterygota</taxon>
        <taxon>Neoptera</taxon>
        <taxon>Endopterygota</taxon>
        <taxon>Lepidoptera</taxon>
        <taxon>Glossata</taxon>
        <taxon>Ditrysia</taxon>
        <taxon>Tineoidea</taxon>
        <taxon>Psychidae</taxon>
        <taxon>Oiketicinae</taxon>
        <taxon>Eumeta</taxon>
    </lineage>
</organism>
<evidence type="ECO:0000313" key="3">
    <source>
        <dbReference type="Proteomes" id="UP000299102"/>
    </source>
</evidence>
<dbReference type="Proteomes" id="UP000299102">
    <property type="component" value="Unassembled WGS sequence"/>
</dbReference>
<accession>A0A4C1ZL58</accession>
<proteinExistence type="predicted"/>
<evidence type="ECO:0000313" key="2">
    <source>
        <dbReference type="EMBL" id="GBP88508.1"/>
    </source>
</evidence>
<keyword evidence="3" id="KW-1185">Reference proteome</keyword>
<comment type="caution">
    <text evidence="2">The sequence shown here is derived from an EMBL/GenBank/DDBJ whole genome shotgun (WGS) entry which is preliminary data.</text>
</comment>
<reference evidence="2 3" key="1">
    <citation type="journal article" date="2019" name="Commun. Biol.">
        <title>The bagworm genome reveals a unique fibroin gene that provides high tensile strength.</title>
        <authorList>
            <person name="Kono N."/>
            <person name="Nakamura H."/>
            <person name="Ohtoshi R."/>
            <person name="Tomita M."/>
            <person name="Numata K."/>
            <person name="Arakawa K."/>
        </authorList>
    </citation>
    <scope>NUCLEOTIDE SEQUENCE [LARGE SCALE GENOMIC DNA]</scope>
</reference>